<keyword evidence="7" id="KW-1185">Reference proteome</keyword>
<dbReference type="PROSITE" id="PS51257">
    <property type="entry name" value="PROKAR_LIPOPROTEIN"/>
    <property type="match status" value="1"/>
</dbReference>
<protein>
    <submittedName>
        <fullName evidence="6">ABC-type nitrate/sulfonate/bicarbonate transport system substrate-binding protein</fullName>
    </submittedName>
</protein>
<comment type="similarity">
    <text evidence="2">Belongs to the bacterial solute-binding protein SsuA/TauA family.</text>
</comment>
<proteinExistence type="inferred from homology"/>
<comment type="subcellular location">
    <subcellularLocation>
        <location evidence="1">Periplasm</location>
    </subcellularLocation>
</comment>
<accession>A0A3D9ZPT3</accession>
<feature type="signal peptide" evidence="4">
    <location>
        <begin position="1"/>
        <end position="22"/>
    </location>
</feature>
<feature type="domain" description="SsuA/THI5-like" evidence="5">
    <location>
        <begin position="63"/>
        <end position="228"/>
    </location>
</feature>
<gene>
    <name evidence="6" type="ORF">DFJ67_5214</name>
</gene>
<organism evidence="6 7">
    <name type="scientific">Asanoa ferruginea</name>
    <dbReference type="NCBI Taxonomy" id="53367"/>
    <lineage>
        <taxon>Bacteria</taxon>
        <taxon>Bacillati</taxon>
        <taxon>Actinomycetota</taxon>
        <taxon>Actinomycetes</taxon>
        <taxon>Micromonosporales</taxon>
        <taxon>Micromonosporaceae</taxon>
        <taxon>Asanoa</taxon>
    </lineage>
</organism>
<sequence>MRAKNALKICAAAVATVLLATACGNGSDSGGGSSADTATLDLTKAPTSTTTVKVGVLGLVADAPFFVADTLGYFKDQGITVDFQTFQSGADMIPAIASGQLDVGWGQYTAGLFNAFGRGIDVKLVASAGSVDAKTTSGLYVSTKSGLAPGDAAGLAGKKLAVNGQGLGAQAYLHMMLKKNGIDDKSVNVQVLSLPNQVAALASGAIDGAFLVDPLTGAVLGQGTGKKFATNYEMAGNTEHQIAGVLYSPQFSGKTDTASRFMMAYLKASNMVNKAFGDKDPTALQDVAKGLMAHVQTVKSADALKGYYVTGGSADVDTASIDMFLGAFKELGLVTAPNVDYKKYIDTSFGEAAQRALGASTGAASGG</sequence>
<evidence type="ECO:0000313" key="7">
    <source>
        <dbReference type="Proteomes" id="UP000256913"/>
    </source>
</evidence>
<dbReference type="InterPro" id="IPR015168">
    <property type="entry name" value="SsuA/THI5"/>
</dbReference>
<dbReference type="SUPFAM" id="SSF53850">
    <property type="entry name" value="Periplasmic binding protein-like II"/>
    <property type="match status" value="1"/>
</dbReference>
<dbReference type="Pfam" id="PF09084">
    <property type="entry name" value="NMT1"/>
    <property type="match status" value="1"/>
</dbReference>
<evidence type="ECO:0000256" key="2">
    <source>
        <dbReference type="ARBA" id="ARBA00010742"/>
    </source>
</evidence>
<evidence type="ECO:0000256" key="3">
    <source>
        <dbReference type="ARBA" id="ARBA00022729"/>
    </source>
</evidence>
<dbReference type="EMBL" id="QUMQ01000001">
    <property type="protein sequence ID" value="REF99187.1"/>
    <property type="molecule type" value="Genomic_DNA"/>
</dbReference>
<dbReference type="PANTHER" id="PTHR30024:SF47">
    <property type="entry name" value="TAURINE-BINDING PERIPLASMIC PROTEIN"/>
    <property type="match status" value="1"/>
</dbReference>
<dbReference type="Proteomes" id="UP000256913">
    <property type="component" value="Unassembled WGS sequence"/>
</dbReference>
<evidence type="ECO:0000259" key="5">
    <source>
        <dbReference type="Pfam" id="PF09084"/>
    </source>
</evidence>
<name>A0A3D9ZPT3_9ACTN</name>
<dbReference type="Gene3D" id="3.40.190.10">
    <property type="entry name" value="Periplasmic binding protein-like II"/>
    <property type="match status" value="2"/>
</dbReference>
<dbReference type="OrthoDB" id="5348911at2"/>
<evidence type="ECO:0000256" key="4">
    <source>
        <dbReference type="SAM" id="SignalP"/>
    </source>
</evidence>
<comment type="caution">
    <text evidence="6">The sequence shown here is derived from an EMBL/GenBank/DDBJ whole genome shotgun (WGS) entry which is preliminary data.</text>
</comment>
<dbReference type="PANTHER" id="PTHR30024">
    <property type="entry name" value="ALIPHATIC SULFONATES-BINDING PROTEIN-RELATED"/>
    <property type="match status" value="1"/>
</dbReference>
<evidence type="ECO:0000256" key="1">
    <source>
        <dbReference type="ARBA" id="ARBA00004418"/>
    </source>
</evidence>
<reference evidence="6 7" key="1">
    <citation type="submission" date="2018-08" db="EMBL/GenBank/DDBJ databases">
        <title>Sequencing the genomes of 1000 actinobacteria strains.</title>
        <authorList>
            <person name="Klenk H.-P."/>
        </authorList>
    </citation>
    <scope>NUCLEOTIDE SEQUENCE [LARGE SCALE GENOMIC DNA]</scope>
    <source>
        <strain evidence="6 7">DSM 44099</strain>
    </source>
</reference>
<evidence type="ECO:0000313" key="6">
    <source>
        <dbReference type="EMBL" id="REF99187.1"/>
    </source>
</evidence>
<keyword evidence="3 4" id="KW-0732">Signal</keyword>
<dbReference type="RefSeq" id="WP_116070386.1">
    <property type="nucleotide sequence ID" value="NZ_QUMQ01000001.1"/>
</dbReference>
<dbReference type="AlphaFoldDB" id="A0A3D9ZPT3"/>
<dbReference type="GO" id="GO:0042597">
    <property type="term" value="C:periplasmic space"/>
    <property type="evidence" value="ECO:0007669"/>
    <property type="project" value="UniProtKB-SubCell"/>
</dbReference>
<feature type="chain" id="PRO_5038961193" evidence="4">
    <location>
        <begin position="23"/>
        <end position="367"/>
    </location>
</feature>